<reference evidence="1 2" key="1">
    <citation type="submission" date="2020-11" db="EMBL/GenBank/DDBJ databases">
        <authorList>
            <person name="Wallbank WR R."/>
            <person name="Pardo Diaz C."/>
            <person name="Kozak K."/>
            <person name="Martin S."/>
            <person name="Jiggins C."/>
            <person name="Moest M."/>
            <person name="Warren A I."/>
            <person name="Generalovic N T."/>
            <person name="Byers J.R.P. K."/>
            <person name="Montejo-Kovacevich G."/>
            <person name="Yen C E."/>
        </authorList>
    </citation>
    <scope>NUCLEOTIDE SEQUENCE [LARGE SCALE GENOMIC DNA]</scope>
</reference>
<evidence type="ECO:0000313" key="2">
    <source>
        <dbReference type="Proteomes" id="UP000594454"/>
    </source>
</evidence>
<dbReference type="Proteomes" id="UP000594454">
    <property type="component" value="Chromosome 4"/>
</dbReference>
<dbReference type="InterPro" id="IPR005312">
    <property type="entry name" value="DUF1759"/>
</dbReference>
<dbReference type="EMBL" id="LR899012">
    <property type="protein sequence ID" value="CAD7087801.1"/>
    <property type="molecule type" value="Genomic_DNA"/>
</dbReference>
<gene>
    <name evidence="1" type="ORF">HERILL_LOCUS10482</name>
</gene>
<dbReference type="InParanoid" id="A0A7R8UWE0"/>
<name>A0A7R8UWE0_HERIL</name>
<sequence length="112" mass="12732">MTEANYSKAWQLLPTRYDNKRIILATYLQTFMDLSIIKSKSAVGYKKILNTTNEMMARIGGVGTEACTWYPQTGLGSTKKWKVSYGVQTKIPTWQDLADSLERKFKSLEIIG</sequence>
<protein>
    <submittedName>
        <fullName evidence="1">Uncharacterized protein</fullName>
    </submittedName>
</protein>
<proteinExistence type="predicted"/>
<keyword evidence="2" id="KW-1185">Reference proteome</keyword>
<evidence type="ECO:0000313" key="1">
    <source>
        <dbReference type="EMBL" id="CAD7087801.1"/>
    </source>
</evidence>
<organism evidence="1 2">
    <name type="scientific">Hermetia illucens</name>
    <name type="common">Black soldier fly</name>
    <dbReference type="NCBI Taxonomy" id="343691"/>
    <lineage>
        <taxon>Eukaryota</taxon>
        <taxon>Metazoa</taxon>
        <taxon>Ecdysozoa</taxon>
        <taxon>Arthropoda</taxon>
        <taxon>Hexapoda</taxon>
        <taxon>Insecta</taxon>
        <taxon>Pterygota</taxon>
        <taxon>Neoptera</taxon>
        <taxon>Endopterygota</taxon>
        <taxon>Diptera</taxon>
        <taxon>Brachycera</taxon>
        <taxon>Stratiomyomorpha</taxon>
        <taxon>Stratiomyidae</taxon>
        <taxon>Hermetiinae</taxon>
        <taxon>Hermetia</taxon>
    </lineage>
</organism>
<dbReference type="Pfam" id="PF03564">
    <property type="entry name" value="DUF1759"/>
    <property type="match status" value="1"/>
</dbReference>
<dbReference type="AlphaFoldDB" id="A0A7R8UWE0"/>
<accession>A0A7R8UWE0</accession>